<evidence type="ECO:0000313" key="2">
    <source>
        <dbReference type="Proteomes" id="UP000324585"/>
    </source>
</evidence>
<proteinExistence type="predicted"/>
<gene>
    <name evidence="1" type="ORF">FVE85_4697</name>
</gene>
<dbReference type="Proteomes" id="UP000324585">
    <property type="component" value="Unassembled WGS sequence"/>
</dbReference>
<protein>
    <submittedName>
        <fullName evidence="1">Uncharacterized protein</fullName>
    </submittedName>
</protein>
<organism evidence="1 2">
    <name type="scientific">Porphyridium purpureum</name>
    <name type="common">Red alga</name>
    <name type="synonym">Porphyridium cruentum</name>
    <dbReference type="NCBI Taxonomy" id="35688"/>
    <lineage>
        <taxon>Eukaryota</taxon>
        <taxon>Rhodophyta</taxon>
        <taxon>Bangiophyceae</taxon>
        <taxon>Porphyridiales</taxon>
        <taxon>Porphyridiaceae</taxon>
        <taxon>Porphyridium</taxon>
    </lineage>
</organism>
<dbReference type="EMBL" id="VRMN01000006">
    <property type="protein sequence ID" value="KAA8493560.1"/>
    <property type="molecule type" value="Genomic_DNA"/>
</dbReference>
<accession>A0A5J4YRQ0</accession>
<name>A0A5J4YRQ0_PORPP</name>
<comment type="caution">
    <text evidence="1">The sequence shown here is derived from an EMBL/GenBank/DDBJ whole genome shotgun (WGS) entry which is preliminary data.</text>
</comment>
<sequence length="125" mass="13235">MCSYISAPGFAISSSSTTVLNSTSLHSRQTSFYRSQLSAPPVSVKVATARVASNASDLALPQAGYHYPPESQSSILRLCSCGSAVRLLRGFLVFYIPGTQDCARDAYAPIGGRHGISPVPSIIRL</sequence>
<reference evidence="2" key="1">
    <citation type="journal article" date="2019" name="Nat. Commun.">
        <title>Expansion of phycobilisome linker gene families in mesophilic red algae.</title>
        <authorList>
            <person name="Lee J."/>
            <person name="Kim D."/>
            <person name="Bhattacharya D."/>
            <person name="Yoon H.S."/>
        </authorList>
    </citation>
    <scope>NUCLEOTIDE SEQUENCE [LARGE SCALE GENOMIC DNA]</scope>
    <source>
        <strain evidence="2">CCMP 1328</strain>
    </source>
</reference>
<keyword evidence="2" id="KW-1185">Reference proteome</keyword>
<evidence type="ECO:0000313" key="1">
    <source>
        <dbReference type="EMBL" id="KAA8493560.1"/>
    </source>
</evidence>
<dbReference type="AlphaFoldDB" id="A0A5J4YRQ0"/>